<dbReference type="EMBL" id="JH793469">
    <property type="protein sequence ID" value="ELQ32785.1"/>
    <property type="molecule type" value="Genomic_DNA"/>
</dbReference>
<dbReference type="Gene3D" id="1.10.3210.10">
    <property type="entry name" value="Hypothetical protein af1432"/>
    <property type="match status" value="1"/>
</dbReference>
<dbReference type="InterPro" id="IPR006674">
    <property type="entry name" value="HD_domain"/>
</dbReference>
<sequence length="145" mass="17079">MCLVHDMAESLVGDITPADRVPREEKIRRETLAMNHIVESLGDTISGSDELHTLWCEFEASETLESRFVQDLDKLELLLQMLEYEWDEKSDLSEFAYVYTKITLPEMQCWAEETLSKRRKHLIKKEAPERTVCTREMQDQYYTAK</sequence>
<keyword evidence="1" id="KW-0479">Metal-binding</keyword>
<dbReference type="GO" id="GO:0002953">
    <property type="term" value="F:5'-deoxynucleotidase activity"/>
    <property type="evidence" value="ECO:0007669"/>
    <property type="project" value="InterPro"/>
</dbReference>
<evidence type="ECO:0000313" key="4">
    <source>
        <dbReference type="EMBL" id="ELQ32785.1"/>
    </source>
</evidence>
<keyword evidence="2" id="KW-0378">Hydrolase</keyword>
<evidence type="ECO:0000259" key="3">
    <source>
        <dbReference type="Pfam" id="PF13023"/>
    </source>
</evidence>
<dbReference type="SUPFAM" id="SSF109604">
    <property type="entry name" value="HD-domain/PDEase-like"/>
    <property type="match status" value="1"/>
</dbReference>
<name>A0AA97NMB8_PYRO3</name>
<dbReference type="Pfam" id="PF13023">
    <property type="entry name" value="HD_3"/>
    <property type="match status" value="1"/>
</dbReference>
<protein>
    <recommendedName>
        <fullName evidence="3">HD domain-containing protein</fullName>
    </recommendedName>
</protein>
<feature type="domain" description="HD" evidence="3">
    <location>
        <begin position="1"/>
        <end position="97"/>
    </location>
</feature>
<organism evidence="4">
    <name type="scientific">Pyricularia oryzae (strain Y34)</name>
    <name type="common">Rice blast fungus</name>
    <name type="synonym">Magnaporthe oryzae</name>
    <dbReference type="NCBI Taxonomy" id="1143189"/>
    <lineage>
        <taxon>Eukaryota</taxon>
        <taxon>Fungi</taxon>
        <taxon>Dikarya</taxon>
        <taxon>Ascomycota</taxon>
        <taxon>Pezizomycotina</taxon>
        <taxon>Sordariomycetes</taxon>
        <taxon>Sordariomycetidae</taxon>
        <taxon>Magnaporthales</taxon>
        <taxon>Pyriculariaceae</taxon>
        <taxon>Pyricularia</taxon>
    </lineage>
</organism>
<dbReference type="Proteomes" id="UP000011086">
    <property type="component" value="Unassembled WGS sequence"/>
</dbReference>
<proteinExistence type="predicted"/>
<evidence type="ECO:0000256" key="2">
    <source>
        <dbReference type="ARBA" id="ARBA00022801"/>
    </source>
</evidence>
<evidence type="ECO:0000256" key="1">
    <source>
        <dbReference type="ARBA" id="ARBA00022723"/>
    </source>
</evidence>
<accession>A0AA97NMB8</accession>
<gene>
    <name evidence="4" type="ORF">OOU_Y34scaffold01039g6</name>
</gene>
<reference evidence="4" key="1">
    <citation type="journal article" date="2012" name="PLoS Genet.">
        <title>Comparative analysis of the genomes of two field isolates of the rice blast fungus Magnaporthe oryzae.</title>
        <authorList>
            <person name="Xue M."/>
            <person name="Yang J."/>
            <person name="Li Z."/>
            <person name="Hu S."/>
            <person name="Yao N."/>
            <person name="Dean R.A."/>
            <person name="Zhao W."/>
            <person name="Shen M."/>
            <person name="Zhang H."/>
            <person name="Li C."/>
            <person name="Liu L."/>
            <person name="Cao L."/>
            <person name="Xu X."/>
            <person name="Xing Y."/>
            <person name="Hsiang T."/>
            <person name="Zhang Z."/>
            <person name="Xu J.R."/>
            <person name="Peng Y.L."/>
        </authorList>
    </citation>
    <scope>NUCLEOTIDE SEQUENCE</scope>
    <source>
        <strain evidence="4">Y34</strain>
    </source>
</reference>
<dbReference type="InterPro" id="IPR039356">
    <property type="entry name" value="YfbR/HDDC2"/>
</dbReference>
<dbReference type="AlphaFoldDB" id="A0AA97NMB8"/>
<dbReference type="PANTHER" id="PTHR11845">
    <property type="entry name" value="5'-DEOXYNUCLEOTIDASE HDDC2"/>
    <property type="match status" value="1"/>
</dbReference>
<dbReference type="PANTHER" id="PTHR11845:SF13">
    <property type="entry name" value="5'-DEOXYNUCLEOTIDASE HDDC2"/>
    <property type="match status" value="1"/>
</dbReference>
<dbReference type="GO" id="GO:0046872">
    <property type="term" value="F:metal ion binding"/>
    <property type="evidence" value="ECO:0007669"/>
    <property type="project" value="UniProtKB-KW"/>
</dbReference>
<dbReference type="GO" id="GO:0005737">
    <property type="term" value="C:cytoplasm"/>
    <property type="evidence" value="ECO:0007669"/>
    <property type="project" value="TreeGrafter"/>
</dbReference>